<gene>
    <name evidence="1" type="ORF">LCGC14_1028410</name>
</gene>
<dbReference type="AlphaFoldDB" id="A0A0F9R182"/>
<evidence type="ECO:0000313" key="1">
    <source>
        <dbReference type="EMBL" id="KKN11253.1"/>
    </source>
</evidence>
<evidence type="ECO:0008006" key="2">
    <source>
        <dbReference type="Google" id="ProtNLM"/>
    </source>
</evidence>
<comment type="caution">
    <text evidence="1">The sequence shown here is derived from an EMBL/GenBank/DDBJ whole genome shotgun (WGS) entry which is preliminary data.</text>
</comment>
<name>A0A0F9R182_9ZZZZ</name>
<organism evidence="1">
    <name type="scientific">marine sediment metagenome</name>
    <dbReference type="NCBI Taxonomy" id="412755"/>
    <lineage>
        <taxon>unclassified sequences</taxon>
        <taxon>metagenomes</taxon>
        <taxon>ecological metagenomes</taxon>
    </lineage>
</organism>
<dbReference type="EMBL" id="LAZR01004156">
    <property type="protein sequence ID" value="KKN11253.1"/>
    <property type="molecule type" value="Genomic_DNA"/>
</dbReference>
<accession>A0A0F9R182</accession>
<dbReference type="InterPro" id="IPR023811">
    <property type="entry name" value="CHP04076"/>
</dbReference>
<protein>
    <recommendedName>
        <fullName evidence="2">TIGR04076 family protein</fullName>
    </recommendedName>
</protein>
<proteinExistence type="predicted"/>
<reference evidence="1" key="1">
    <citation type="journal article" date="2015" name="Nature">
        <title>Complex archaea that bridge the gap between prokaryotes and eukaryotes.</title>
        <authorList>
            <person name="Spang A."/>
            <person name="Saw J.H."/>
            <person name="Jorgensen S.L."/>
            <person name="Zaremba-Niedzwiedzka K."/>
            <person name="Martijn J."/>
            <person name="Lind A.E."/>
            <person name="van Eijk R."/>
            <person name="Schleper C."/>
            <person name="Guy L."/>
            <person name="Ettema T.J."/>
        </authorList>
    </citation>
    <scope>NUCLEOTIDE SEQUENCE</scope>
</reference>
<dbReference type="NCBIfam" id="TIGR04076">
    <property type="entry name" value="TIGR04076 family protein"/>
    <property type="match status" value="1"/>
</dbReference>
<sequence>MEENLKIGYRIVGTIKEVKRNCNAGHKVGDTIELSGHNTGGMCGFFYHDIFPYILMLQFGGSFPKNWTQNPDVVELECMDKWNAVKIELKRIKE</sequence>